<dbReference type="Gene3D" id="3.90.1570.10">
    <property type="entry name" value="tt1808, chain A"/>
    <property type="match status" value="1"/>
</dbReference>
<dbReference type="InterPro" id="IPR012296">
    <property type="entry name" value="Nuclease_put_TT1808"/>
</dbReference>
<dbReference type="InterPro" id="IPR011335">
    <property type="entry name" value="Restrct_endonuc-II-like"/>
</dbReference>
<dbReference type="GO" id="GO:0004519">
    <property type="term" value="F:endonuclease activity"/>
    <property type="evidence" value="ECO:0007669"/>
    <property type="project" value="UniProtKB-KW"/>
</dbReference>
<dbReference type="PANTHER" id="PTHR36558:SF1">
    <property type="entry name" value="RESTRICTION ENDONUCLEASE DOMAIN-CONTAINING PROTEIN-RELATED"/>
    <property type="match status" value="1"/>
</dbReference>
<dbReference type="OrthoDB" id="9808428at2"/>
<dbReference type="Proteomes" id="UP000198656">
    <property type="component" value="Unassembled WGS sequence"/>
</dbReference>
<keyword evidence="2" id="KW-0378">Hydrolase</keyword>
<dbReference type="RefSeq" id="WP_092334288.1">
    <property type="nucleotide sequence ID" value="NZ_FNCP01000016.1"/>
</dbReference>
<dbReference type="InterPro" id="IPR008538">
    <property type="entry name" value="Uma2"/>
</dbReference>
<name>A0A1G8E8Y3_9FIRM</name>
<protein>
    <submittedName>
        <fullName evidence="2">Endonuclease, Uma2 family (Restriction endonuclease fold)</fullName>
    </submittedName>
</protein>
<accession>A0A1G8E8Y3</accession>
<dbReference type="CDD" id="cd06260">
    <property type="entry name" value="DUF820-like"/>
    <property type="match status" value="1"/>
</dbReference>
<reference evidence="3" key="1">
    <citation type="submission" date="2016-10" db="EMBL/GenBank/DDBJ databases">
        <authorList>
            <person name="Varghese N."/>
            <person name="Submissions S."/>
        </authorList>
    </citation>
    <scope>NUCLEOTIDE SEQUENCE [LARGE SCALE GENOMIC DNA]</scope>
    <source>
        <strain evidence="3">DSM 8344</strain>
    </source>
</reference>
<dbReference type="STRING" id="1121419.SAMN05443529_11690"/>
<evidence type="ECO:0000313" key="3">
    <source>
        <dbReference type="Proteomes" id="UP000198656"/>
    </source>
</evidence>
<feature type="domain" description="Putative restriction endonuclease" evidence="1">
    <location>
        <begin position="12"/>
        <end position="155"/>
    </location>
</feature>
<gene>
    <name evidence="2" type="ORF">SAMN05443529_11690</name>
</gene>
<dbReference type="Pfam" id="PF05685">
    <property type="entry name" value="Uma2"/>
    <property type="match status" value="1"/>
</dbReference>
<dbReference type="AlphaFoldDB" id="A0A1G8E8Y3"/>
<dbReference type="EMBL" id="FNCP01000016">
    <property type="protein sequence ID" value="SDH66398.1"/>
    <property type="molecule type" value="Genomic_DNA"/>
</dbReference>
<dbReference type="PANTHER" id="PTHR36558">
    <property type="entry name" value="GLR1098 PROTEIN"/>
    <property type="match status" value="1"/>
</dbReference>
<proteinExistence type="predicted"/>
<keyword evidence="2" id="KW-0255">Endonuclease</keyword>
<keyword evidence="2" id="KW-0540">Nuclease</keyword>
<evidence type="ECO:0000313" key="2">
    <source>
        <dbReference type="EMBL" id="SDH66398.1"/>
    </source>
</evidence>
<keyword evidence="3" id="KW-1185">Reference proteome</keyword>
<dbReference type="SUPFAM" id="SSF52980">
    <property type="entry name" value="Restriction endonuclease-like"/>
    <property type="match status" value="1"/>
</dbReference>
<evidence type="ECO:0000259" key="1">
    <source>
        <dbReference type="Pfam" id="PF05685"/>
    </source>
</evidence>
<organism evidence="2 3">
    <name type="scientific">Desulfosporosinus hippei DSM 8344</name>
    <dbReference type="NCBI Taxonomy" id="1121419"/>
    <lineage>
        <taxon>Bacteria</taxon>
        <taxon>Bacillati</taxon>
        <taxon>Bacillota</taxon>
        <taxon>Clostridia</taxon>
        <taxon>Eubacteriales</taxon>
        <taxon>Desulfitobacteriaceae</taxon>
        <taxon>Desulfosporosinus</taxon>
    </lineage>
</organism>
<sequence length="180" mass="20680">MSLADNRLISYEDLLKLRENTDDKVELIDSVVYMTPAPTPLHQKICFKAAQIMDGFVAGKGCQMLQGVNVRLYDEQKRKIGDVIPDISVFCQYEDLNVTFTDDIPTIIVEIVSPSTVYTDNIKKADLYKRAGVKEYWIIDHKSKLITVWDFNTDEQMIYSEIAHSYLFKGLNIELENLFA</sequence>